<keyword evidence="3" id="KW-1185">Reference proteome</keyword>
<feature type="chain" id="PRO_5035445958" evidence="1">
    <location>
        <begin position="22"/>
        <end position="124"/>
    </location>
</feature>
<sequence>MYLIYWVIYGYLLILTRSQRALDVAVISQYLRNVDKFNMTCIISGGDLDSAIVWNEPLSIGYRKVGIYGVSDYIPPRNSPYNCQINQRDDCSNYWVNRGTWTLQTSVLNNLQAVADQRWEGMVQ</sequence>
<keyword evidence="1" id="KW-0732">Signal</keyword>
<gene>
    <name evidence="2" type="ORF">ILUMI_21481</name>
</gene>
<evidence type="ECO:0000313" key="3">
    <source>
        <dbReference type="Proteomes" id="UP000801492"/>
    </source>
</evidence>
<evidence type="ECO:0000313" key="2">
    <source>
        <dbReference type="EMBL" id="KAF2884684.1"/>
    </source>
</evidence>
<dbReference type="Proteomes" id="UP000801492">
    <property type="component" value="Unassembled WGS sequence"/>
</dbReference>
<name>A0A8K0G3N3_IGNLU</name>
<comment type="caution">
    <text evidence="2">The sequence shown here is derived from an EMBL/GenBank/DDBJ whole genome shotgun (WGS) entry which is preliminary data.</text>
</comment>
<feature type="signal peptide" evidence="1">
    <location>
        <begin position="1"/>
        <end position="21"/>
    </location>
</feature>
<proteinExistence type="predicted"/>
<dbReference type="AlphaFoldDB" id="A0A8K0G3N3"/>
<protein>
    <submittedName>
        <fullName evidence="2">Uncharacterized protein</fullName>
    </submittedName>
</protein>
<accession>A0A8K0G3N3</accession>
<reference evidence="2" key="1">
    <citation type="submission" date="2019-08" db="EMBL/GenBank/DDBJ databases">
        <title>The genome of the North American firefly Photinus pyralis.</title>
        <authorList>
            <consortium name="Photinus pyralis genome working group"/>
            <person name="Fallon T.R."/>
            <person name="Sander Lower S.E."/>
            <person name="Weng J.-K."/>
        </authorList>
    </citation>
    <scope>NUCLEOTIDE SEQUENCE</scope>
    <source>
        <strain evidence="2">TRF0915ILg1</strain>
        <tissue evidence="2">Whole body</tissue>
    </source>
</reference>
<evidence type="ECO:0000256" key="1">
    <source>
        <dbReference type="SAM" id="SignalP"/>
    </source>
</evidence>
<organism evidence="2 3">
    <name type="scientific">Ignelater luminosus</name>
    <name type="common">Cucubano</name>
    <name type="synonym">Pyrophorus luminosus</name>
    <dbReference type="NCBI Taxonomy" id="2038154"/>
    <lineage>
        <taxon>Eukaryota</taxon>
        <taxon>Metazoa</taxon>
        <taxon>Ecdysozoa</taxon>
        <taxon>Arthropoda</taxon>
        <taxon>Hexapoda</taxon>
        <taxon>Insecta</taxon>
        <taxon>Pterygota</taxon>
        <taxon>Neoptera</taxon>
        <taxon>Endopterygota</taxon>
        <taxon>Coleoptera</taxon>
        <taxon>Polyphaga</taxon>
        <taxon>Elateriformia</taxon>
        <taxon>Elateroidea</taxon>
        <taxon>Elateridae</taxon>
        <taxon>Agrypninae</taxon>
        <taxon>Pyrophorini</taxon>
        <taxon>Ignelater</taxon>
    </lineage>
</organism>
<dbReference type="EMBL" id="VTPC01090143">
    <property type="protein sequence ID" value="KAF2884684.1"/>
    <property type="molecule type" value="Genomic_DNA"/>
</dbReference>